<comment type="caution">
    <text evidence="1">The sequence shown here is derived from an EMBL/GenBank/DDBJ whole genome shotgun (WGS) entry which is preliminary data.</text>
</comment>
<organism evidence="1 2">
    <name type="scientific">Saponaria officinalis</name>
    <name type="common">Common soapwort</name>
    <name type="synonym">Lychnis saponaria</name>
    <dbReference type="NCBI Taxonomy" id="3572"/>
    <lineage>
        <taxon>Eukaryota</taxon>
        <taxon>Viridiplantae</taxon>
        <taxon>Streptophyta</taxon>
        <taxon>Embryophyta</taxon>
        <taxon>Tracheophyta</taxon>
        <taxon>Spermatophyta</taxon>
        <taxon>Magnoliopsida</taxon>
        <taxon>eudicotyledons</taxon>
        <taxon>Gunneridae</taxon>
        <taxon>Pentapetalae</taxon>
        <taxon>Caryophyllales</taxon>
        <taxon>Caryophyllaceae</taxon>
        <taxon>Caryophylleae</taxon>
        <taxon>Saponaria</taxon>
    </lineage>
</organism>
<proteinExistence type="predicted"/>
<protein>
    <recommendedName>
        <fullName evidence="3">Retrotransposon Copia-like N-terminal domain-containing protein</fullName>
    </recommendedName>
</protein>
<dbReference type="PANTHER" id="PTHR37610">
    <property type="entry name" value="CCHC-TYPE DOMAIN-CONTAINING PROTEIN"/>
    <property type="match status" value="1"/>
</dbReference>
<evidence type="ECO:0000313" key="2">
    <source>
        <dbReference type="Proteomes" id="UP001443914"/>
    </source>
</evidence>
<dbReference type="EMBL" id="JBDFQZ010000011">
    <property type="protein sequence ID" value="KAK9677736.1"/>
    <property type="molecule type" value="Genomic_DNA"/>
</dbReference>
<dbReference type="AlphaFoldDB" id="A0AAW1HMY1"/>
<accession>A0AAW1HMY1</accession>
<evidence type="ECO:0008006" key="3">
    <source>
        <dbReference type="Google" id="ProtNLM"/>
    </source>
</evidence>
<dbReference type="Proteomes" id="UP001443914">
    <property type="component" value="Unassembled WGS sequence"/>
</dbReference>
<reference evidence="1" key="1">
    <citation type="submission" date="2024-03" db="EMBL/GenBank/DDBJ databases">
        <title>WGS assembly of Saponaria officinalis var. Norfolk2.</title>
        <authorList>
            <person name="Jenkins J."/>
            <person name="Shu S."/>
            <person name="Grimwood J."/>
            <person name="Barry K."/>
            <person name="Goodstein D."/>
            <person name="Schmutz J."/>
            <person name="Leebens-Mack J."/>
            <person name="Osbourn A."/>
        </authorList>
    </citation>
    <scope>NUCLEOTIDE SEQUENCE [LARGE SCALE GENOMIC DNA]</scope>
    <source>
        <strain evidence="1">JIC</strain>
    </source>
</reference>
<evidence type="ECO:0000313" key="1">
    <source>
        <dbReference type="EMBL" id="KAK9677736.1"/>
    </source>
</evidence>
<keyword evidence="2" id="KW-1185">Reference proteome</keyword>
<name>A0AAW1HMY1_SAPOF</name>
<gene>
    <name evidence="1" type="ORF">RND81_11G163400</name>
</gene>
<dbReference type="PANTHER" id="PTHR37610:SF40">
    <property type="entry name" value="OS01G0909600 PROTEIN"/>
    <property type="match status" value="1"/>
</dbReference>
<sequence length="292" mass="33137">MSETPYNSVYKDPLHLTSGDQSLLQIVPSVFNGTFFLRWSRSIRIALISKNKLGTDYTVLRWILNSLSDTIVESLTYVNSSKQLWDDLDERYNQSNAPYLYQLRKDVVQIIQGDTSVAEALDPLPECSYGNLAKCSCGILKKIVDRDNKNNLIDFLMGLDRKYEHLRGQILATDPLPTVNQAFAKVHQAKVQKNISYNDFHVDLDGVAMAASRFSDKPAAFSDSGRNTQSTDWRRDFKKPRVERPSFNCDFCHKSGHTKDFCWKLKGQKTKTPYSSGGQGFLVYGTEVCCKC</sequence>